<keyword evidence="3" id="KW-0846">Cobalamin</keyword>
<dbReference type="Pfam" id="PF01642">
    <property type="entry name" value="MM_CoA_mutase"/>
    <property type="match status" value="1"/>
</dbReference>
<dbReference type="GO" id="GO:0019678">
    <property type="term" value="P:propionate metabolic process, methylmalonyl pathway"/>
    <property type="evidence" value="ECO:0007669"/>
    <property type="project" value="TreeGrafter"/>
</dbReference>
<dbReference type="PANTHER" id="PTHR48101">
    <property type="entry name" value="METHYLMALONYL-COA MUTASE, MITOCHONDRIAL-RELATED"/>
    <property type="match status" value="1"/>
</dbReference>
<name>A0A6H1P2J5_PRIMG</name>
<evidence type="ECO:0000256" key="5">
    <source>
        <dbReference type="ARBA" id="ARBA00023285"/>
    </source>
</evidence>
<dbReference type="PANTHER" id="PTHR48101:SF4">
    <property type="entry name" value="METHYLMALONYL-COA MUTASE, MITOCHONDRIAL"/>
    <property type="match status" value="1"/>
</dbReference>
<evidence type="ECO:0000256" key="1">
    <source>
        <dbReference type="ARBA" id="ARBA00001922"/>
    </source>
</evidence>
<evidence type="ECO:0000259" key="6">
    <source>
        <dbReference type="Pfam" id="PF01642"/>
    </source>
</evidence>
<dbReference type="NCBIfam" id="TIGR00641">
    <property type="entry name" value="acid_CoA_mut_N"/>
    <property type="match status" value="1"/>
</dbReference>
<dbReference type="GO" id="GO:0004494">
    <property type="term" value="F:methylmalonyl-CoA mutase activity"/>
    <property type="evidence" value="ECO:0007669"/>
    <property type="project" value="UniProtKB-EC"/>
</dbReference>
<dbReference type="SUPFAM" id="SSF52242">
    <property type="entry name" value="Cobalamin (vitamin B12)-binding domain"/>
    <property type="match status" value="1"/>
</dbReference>
<evidence type="ECO:0000313" key="8">
    <source>
        <dbReference type="Proteomes" id="UP000501868"/>
    </source>
</evidence>
<sequence length="714" mass="81058">MTIDSKITESKMFEDFSTPTFQQWREAAEKTLKGAKFEENLVTDTYERIRLQPLYRHEEIEKYPYLSTLPGDFPYLRGTDEIGNQHEPWKVCQELACSDPEEFNKAARNDLEKGQTMLHLVVDEKRSNDHLNQEKVNSRGVSIASLQDFHKAFQNINLEEVPIYIEPGISGYPFFATFMAYIIQQNQRSNRVRGCIGIDPIGQLVQKGDLPYPINQAYKKMAEITRWSMKHSPELKTIVVQTHGYHNAGGNAVQELAFAMATGLEYLRTMEKHHISIDDAAQRIAFSFSIGSNFFMEIAKFRAARMLWSRIVKELGGNDTSQKMFIHARTSAWTKTIHDPYVNILRGTIEAFGGIMGGVNSLHVSPFDEAFGPPNEFSRRIARNTQLILENEANLSKVTDPAGGSWYIETLTYTLAEKAWELFQQIEKIGGMYHSLIEGLPQEQVSGTAEERMNHIKSRKEKIVGTNIYPNLDENQLGSHVNIEQVETSVKNEAPNPVTHLNSNVEFVLLQDSLKTFTEDSSMENAIKAAKAGVTIDELLQAMCLTTSMNPSIRPFSFHRAAEPFESLRMHAEKYKLKFGHLPEVFVANFGPVSNYKHHADFVTEFLKVGGFYVSQHAEYQSISEALHAFQSSKSKIVVILCRDEKFPEVVPSLAKSMKQCNSDVTILLAGYPPTDDRELYMKEGVDDFIHSKINYYEKLVTLQIKGGIRECTN</sequence>
<dbReference type="InterPro" id="IPR016176">
    <property type="entry name" value="Cbl-dep_enz_cat"/>
</dbReference>
<dbReference type="SUPFAM" id="SSF51703">
    <property type="entry name" value="Cobalamin (vitamin B12)-dependent enzymes"/>
    <property type="match status" value="1"/>
</dbReference>
<feature type="domain" description="Methylmalonyl-CoA mutase alpha/beta chain catalytic" evidence="6">
    <location>
        <begin position="45"/>
        <end position="543"/>
    </location>
</feature>
<dbReference type="InterPro" id="IPR036724">
    <property type="entry name" value="Cobalamin-bd_sf"/>
</dbReference>
<dbReference type="GO" id="GO:0005737">
    <property type="term" value="C:cytoplasm"/>
    <property type="evidence" value="ECO:0007669"/>
    <property type="project" value="TreeGrafter"/>
</dbReference>
<evidence type="ECO:0000256" key="3">
    <source>
        <dbReference type="ARBA" id="ARBA00022628"/>
    </source>
</evidence>
<accession>A0A6H1P2J5</accession>
<keyword evidence="4" id="KW-0413">Isomerase</keyword>
<organism evidence="7 8">
    <name type="scientific">Priestia megaterium</name>
    <name type="common">Bacillus megaterium</name>
    <dbReference type="NCBI Taxonomy" id="1404"/>
    <lineage>
        <taxon>Bacteria</taxon>
        <taxon>Bacillati</taxon>
        <taxon>Bacillota</taxon>
        <taxon>Bacilli</taxon>
        <taxon>Bacillales</taxon>
        <taxon>Bacillaceae</taxon>
        <taxon>Priestia</taxon>
    </lineage>
</organism>
<reference evidence="7 8" key="1">
    <citation type="submission" date="2020-04" db="EMBL/GenBank/DDBJ databases">
        <title>Genome-Wide Identification of 5-Methylcytosine Sites in Bacterial Genomes By High-Throughput Sequencing of MspJI Restriction Fragments.</title>
        <authorList>
            <person name="Wu V."/>
        </authorList>
    </citation>
    <scope>NUCLEOTIDE SEQUENCE [LARGE SCALE GENOMIC DNA]</scope>
    <source>
        <strain evidence="7 8">S2</strain>
    </source>
</reference>
<dbReference type="CDD" id="cd03677">
    <property type="entry name" value="MM_CoA_mutase_beta"/>
    <property type="match status" value="1"/>
</dbReference>
<dbReference type="AlphaFoldDB" id="A0A6H1P2J5"/>
<dbReference type="Gene3D" id="3.40.50.280">
    <property type="entry name" value="Cobalamin-binding domain"/>
    <property type="match status" value="1"/>
</dbReference>
<dbReference type="InterPro" id="IPR006098">
    <property type="entry name" value="MMCoA_mutase_a_cat"/>
</dbReference>
<comment type="similarity">
    <text evidence="2">Belongs to the methylmalonyl-CoA mutase family.</text>
</comment>
<reference evidence="7 8" key="2">
    <citation type="submission" date="2020-04" db="EMBL/GenBank/DDBJ databases">
        <authorList>
            <person name="Fomenkov A."/>
            <person name="Anton B.P."/>
            <person name="Roberts R.J."/>
        </authorList>
    </citation>
    <scope>NUCLEOTIDE SEQUENCE [LARGE SCALE GENOMIC DNA]</scope>
    <source>
        <strain evidence="7 8">S2</strain>
    </source>
</reference>
<dbReference type="EMBL" id="CP051128">
    <property type="protein sequence ID" value="QIZ07766.1"/>
    <property type="molecule type" value="Genomic_DNA"/>
</dbReference>
<evidence type="ECO:0000256" key="4">
    <source>
        <dbReference type="ARBA" id="ARBA00023235"/>
    </source>
</evidence>
<proteinExistence type="inferred from homology"/>
<gene>
    <name evidence="7" type="ORF">HFZ78_14390</name>
</gene>
<dbReference type="InterPro" id="IPR006099">
    <property type="entry name" value="MeMalonylCoA_mutase_a/b_cat"/>
</dbReference>
<protein>
    <submittedName>
        <fullName evidence="7">Methylmalonyl-CoA mutase</fullName>
    </submittedName>
</protein>
<evidence type="ECO:0000313" key="7">
    <source>
        <dbReference type="EMBL" id="QIZ07766.1"/>
    </source>
</evidence>
<dbReference type="Proteomes" id="UP000501868">
    <property type="component" value="Chromosome"/>
</dbReference>
<comment type="cofactor">
    <cofactor evidence="1">
        <name>adenosylcob(III)alamin</name>
        <dbReference type="ChEBI" id="CHEBI:18408"/>
    </cofactor>
</comment>
<evidence type="ECO:0000256" key="2">
    <source>
        <dbReference type="ARBA" id="ARBA00008465"/>
    </source>
</evidence>
<dbReference type="GO" id="GO:0046872">
    <property type="term" value="F:metal ion binding"/>
    <property type="evidence" value="ECO:0007669"/>
    <property type="project" value="InterPro"/>
</dbReference>
<dbReference type="GO" id="GO:0031419">
    <property type="term" value="F:cobalamin binding"/>
    <property type="evidence" value="ECO:0007669"/>
    <property type="project" value="UniProtKB-KW"/>
</dbReference>
<dbReference type="Gene3D" id="3.20.20.240">
    <property type="entry name" value="Methylmalonyl-CoA mutase"/>
    <property type="match status" value="1"/>
</dbReference>
<keyword evidence="5" id="KW-0170">Cobalt</keyword>